<accession>A0A7C3KEX5</accession>
<reference evidence="1" key="1">
    <citation type="journal article" date="2020" name="mSystems">
        <title>Genome- and Community-Level Interaction Insights into Carbon Utilization and Element Cycling Functions of Hydrothermarchaeota in Hydrothermal Sediment.</title>
        <authorList>
            <person name="Zhou Z."/>
            <person name="Liu Y."/>
            <person name="Xu W."/>
            <person name="Pan J."/>
            <person name="Luo Z.H."/>
            <person name="Li M."/>
        </authorList>
    </citation>
    <scope>NUCLEOTIDE SEQUENCE [LARGE SCALE GENOMIC DNA]</scope>
    <source>
        <strain evidence="1">SpSt-418</strain>
    </source>
</reference>
<dbReference type="AlphaFoldDB" id="A0A7C3KEX5"/>
<comment type="caution">
    <text evidence="1">The sequence shown here is derived from an EMBL/GenBank/DDBJ whole genome shotgun (WGS) entry which is preliminary data.</text>
</comment>
<evidence type="ECO:0008006" key="2">
    <source>
        <dbReference type="Google" id="ProtNLM"/>
    </source>
</evidence>
<protein>
    <recommendedName>
        <fullName evidence="2">Ribbon-helix-helix protein, CopG family</fullName>
    </recommendedName>
</protein>
<evidence type="ECO:0000313" key="1">
    <source>
        <dbReference type="EMBL" id="HFM99284.1"/>
    </source>
</evidence>
<proteinExistence type="predicted"/>
<dbReference type="EMBL" id="DSRU01000233">
    <property type="protein sequence ID" value="HFM99284.1"/>
    <property type="molecule type" value="Genomic_DNA"/>
</dbReference>
<name>A0A7C3KEX5_9CYAN</name>
<sequence>MARFGKKSLRNQPEIYSEVKVRTSIALTPTARLLIDELAKSFDLSRSELIERIARGEFEIKHAKANK</sequence>
<organism evidence="1">
    <name type="scientific">Oscillatoriales cyanobacterium SpSt-418</name>
    <dbReference type="NCBI Taxonomy" id="2282169"/>
    <lineage>
        <taxon>Bacteria</taxon>
        <taxon>Bacillati</taxon>
        <taxon>Cyanobacteriota</taxon>
        <taxon>Cyanophyceae</taxon>
        <taxon>Oscillatoriophycideae</taxon>
        <taxon>Oscillatoriales</taxon>
    </lineage>
</organism>
<gene>
    <name evidence="1" type="ORF">ENR64_16305</name>
</gene>